<sequence length="69" mass="8136">MFNCPNEDKEYKFCGKKNRENSFLFSDDGINYALLTSFVIITRYDILERATKSTLKVNCRYADDRVKLI</sequence>
<evidence type="ECO:0000313" key="2">
    <source>
        <dbReference type="Proteomes" id="UP001501699"/>
    </source>
</evidence>
<gene>
    <name evidence="1" type="ORF">GCM10023262_07300</name>
</gene>
<organism evidence="1 2">
    <name type="scientific">Bartonella pachyuromydis</name>
    <dbReference type="NCBI Taxonomy" id="931097"/>
    <lineage>
        <taxon>Bacteria</taxon>
        <taxon>Pseudomonadati</taxon>
        <taxon>Pseudomonadota</taxon>
        <taxon>Alphaproteobacteria</taxon>
        <taxon>Hyphomicrobiales</taxon>
        <taxon>Bartonellaceae</taxon>
        <taxon>Bartonella</taxon>
    </lineage>
</organism>
<protein>
    <submittedName>
        <fullName evidence="1">Uncharacterized protein</fullName>
    </submittedName>
</protein>
<comment type="caution">
    <text evidence="1">The sequence shown here is derived from an EMBL/GenBank/DDBJ whole genome shotgun (WGS) entry which is preliminary data.</text>
</comment>
<dbReference type="EMBL" id="BAABJA010000003">
    <property type="protein sequence ID" value="GAA4661904.1"/>
    <property type="molecule type" value="Genomic_DNA"/>
</dbReference>
<reference evidence="2" key="1">
    <citation type="journal article" date="2019" name="Int. J. Syst. Evol. Microbiol.">
        <title>The Global Catalogue of Microorganisms (GCM) 10K type strain sequencing project: providing services to taxonomists for standard genome sequencing and annotation.</title>
        <authorList>
            <consortium name="The Broad Institute Genomics Platform"/>
            <consortium name="The Broad Institute Genome Sequencing Center for Infectious Disease"/>
            <person name="Wu L."/>
            <person name="Ma J."/>
        </authorList>
    </citation>
    <scope>NUCLEOTIDE SEQUENCE [LARGE SCALE GENOMIC DNA]</scope>
    <source>
        <strain evidence="2">JCM 17714</strain>
    </source>
</reference>
<name>A0ABP8VFR3_9HYPH</name>
<keyword evidence="2" id="KW-1185">Reference proteome</keyword>
<proteinExistence type="predicted"/>
<evidence type="ECO:0000313" key="1">
    <source>
        <dbReference type="EMBL" id="GAA4661904.1"/>
    </source>
</evidence>
<accession>A0ABP8VFR3</accession>
<dbReference type="Proteomes" id="UP001501699">
    <property type="component" value="Unassembled WGS sequence"/>
</dbReference>